<dbReference type="Proteomes" id="UP001165587">
    <property type="component" value="Unassembled WGS sequence"/>
</dbReference>
<protein>
    <recommendedName>
        <fullName evidence="4">DUF4190 domain-containing protein</fullName>
    </recommendedName>
</protein>
<evidence type="ECO:0000313" key="2">
    <source>
        <dbReference type="EMBL" id="MCS5724924.1"/>
    </source>
</evidence>
<dbReference type="RefSeq" id="WP_259525401.1">
    <property type="nucleotide sequence ID" value="NZ_JANLCK010000002.1"/>
</dbReference>
<keyword evidence="3" id="KW-1185">Reference proteome</keyword>
<evidence type="ECO:0000256" key="1">
    <source>
        <dbReference type="SAM" id="Phobius"/>
    </source>
</evidence>
<name>A0AA42BU27_9MICO</name>
<comment type="caution">
    <text evidence="2">The sequence shown here is derived from an EMBL/GenBank/DDBJ whole genome shotgun (WGS) entry which is preliminary data.</text>
</comment>
<reference evidence="2" key="1">
    <citation type="submission" date="2022-08" db="EMBL/GenBank/DDBJ databases">
        <authorList>
            <person name="Deng Y."/>
            <person name="Han X.-F."/>
            <person name="Zhang Y.-Q."/>
        </authorList>
    </citation>
    <scope>NUCLEOTIDE SEQUENCE</scope>
    <source>
        <strain evidence="2">CPCC 203407</strain>
    </source>
</reference>
<organism evidence="2 3">
    <name type="scientific">Herbiconiux oxytropis</name>
    <dbReference type="NCBI Taxonomy" id="2970915"/>
    <lineage>
        <taxon>Bacteria</taxon>
        <taxon>Bacillati</taxon>
        <taxon>Actinomycetota</taxon>
        <taxon>Actinomycetes</taxon>
        <taxon>Micrococcales</taxon>
        <taxon>Microbacteriaceae</taxon>
        <taxon>Herbiconiux</taxon>
    </lineage>
</organism>
<evidence type="ECO:0008006" key="4">
    <source>
        <dbReference type="Google" id="ProtNLM"/>
    </source>
</evidence>
<dbReference type="AlphaFoldDB" id="A0AA42BU27"/>
<feature type="transmembrane region" description="Helical" evidence="1">
    <location>
        <begin position="58"/>
        <end position="86"/>
    </location>
</feature>
<evidence type="ECO:0000313" key="3">
    <source>
        <dbReference type="Proteomes" id="UP001165587"/>
    </source>
</evidence>
<feature type="transmembrane region" description="Helical" evidence="1">
    <location>
        <begin position="25"/>
        <end position="46"/>
    </location>
</feature>
<proteinExistence type="predicted"/>
<dbReference type="EMBL" id="JANLCK010000002">
    <property type="protein sequence ID" value="MCS5724924.1"/>
    <property type="molecule type" value="Genomic_DNA"/>
</dbReference>
<gene>
    <name evidence="2" type="ORF">N1028_03345</name>
</gene>
<keyword evidence="1" id="KW-0472">Membrane</keyword>
<keyword evidence="1" id="KW-1133">Transmembrane helix</keyword>
<accession>A0AA42BU27</accession>
<keyword evidence="1" id="KW-0812">Transmembrane</keyword>
<sequence>MTTVTRKPVYAEPGQTFPGKKLGTVGMILAFFFTPVAVVLCAIALSQSHDAGFKNNRALAGLIVAITLFLVGTALGVVSVIMGAGISPTFN</sequence>